<evidence type="ECO:0000256" key="1">
    <source>
        <dbReference type="SAM" id="MobiDB-lite"/>
    </source>
</evidence>
<organism evidence="2 3">
    <name type="scientific">Myotis myotis</name>
    <name type="common">Greater mouse-eared bat</name>
    <name type="synonym">Vespertilio myotis</name>
    <dbReference type="NCBI Taxonomy" id="51298"/>
    <lineage>
        <taxon>Eukaryota</taxon>
        <taxon>Metazoa</taxon>
        <taxon>Chordata</taxon>
        <taxon>Craniata</taxon>
        <taxon>Vertebrata</taxon>
        <taxon>Euteleostomi</taxon>
        <taxon>Mammalia</taxon>
        <taxon>Eutheria</taxon>
        <taxon>Laurasiatheria</taxon>
        <taxon>Chiroptera</taxon>
        <taxon>Yangochiroptera</taxon>
        <taxon>Vespertilionidae</taxon>
        <taxon>Myotis</taxon>
    </lineage>
</organism>
<dbReference type="Proteomes" id="UP000527355">
    <property type="component" value="Unassembled WGS sequence"/>
</dbReference>
<comment type="caution">
    <text evidence="2">The sequence shown here is derived from an EMBL/GenBank/DDBJ whole genome shotgun (WGS) entry which is preliminary data.</text>
</comment>
<feature type="region of interest" description="Disordered" evidence="1">
    <location>
        <begin position="84"/>
        <end position="124"/>
    </location>
</feature>
<evidence type="ECO:0000313" key="3">
    <source>
        <dbReference type="Proteomes" id="UP000527355"/>
    </source>
</evidence>
<evidence type="ECO:0000313" key="2">
    <source>
        <dbReference type="EMBL" id="KAF6324928.1"/>
    </source>
</evidence>
<dbReference type="EMBL" id="JABWUV010000010">
    <property type="protein sequence ID" value="KAF6324928.1"/>
    <property type="molecule type" value="Genomic_DNA"/>
</dbReference>
<sequence length="124" mass="12913">MILARPPTGRRCWLRPPPPQPPKSSPPAGPQPSTESAPVTAAVHTDKAWLFDKAVPAGTRHFPSDGSFCTEPGGSCRLRLEERGAGSGACTLSGPSLPQRLHRGPDMGGLEEGLLLSGPSDPDA</sequence>
<reference evidence="2 3" key="1">
    <citation type="journal article" date="2020" name="Nature">
        <title>Six reference-quality genomes reveal evolution of bat adaptations.</title>
        <authorList>
            <person name="Jebb D."/>
            <person name="Huang Z."/>
            <person name="Pippel M."/>
            <person name="Hughes G.M."/>
            <person name="Lavrichenko K."/>
            <person name="Devanna P."/>
            <person name="Winkler S."/>
            <person name="Jermiin L.S."/>
            <person name="Skirmuntt E.C."/>
            <person name="Katzourakis A."/>
            <person name="Burkitt-Gray L."/>
            <person name="Ray D.A."/>
            <person name="Sullivan K.A.M."/>
            <person name="Roscito J.G."/>
            <person name="Kirilenko B.M."/>
            <person name="Davalos L.M."/>
            <person name="Corthals A.P."/>
            <person name="Power M.L."/>
            <person name="Jones G."/>
            <person name="Ransome R.D."/>
            <person name="Dechmann D.K.N."/>
            <person name="Locatelli A.G."/>
            <person name="Puechmaille S.J."/>
            <person name="Fedrigo O."/>
            <person name="Jarvis E.D."/>
            <person name="Hiller M."/>
            <person name="Vernes S.C."/>
            <person name="Myers E.W."/>
            <person name="Teeling E.C."/>
        </authorList>
    </citation>
    <scope>NUCLEOTIDE SEQUENCE [LARGE SCALE GENOMIC DNA]</scope>
    <source>
        <strain evidence="2">MMyoMyo1</strain>
        <tissue evidence="2">Flight muscle</tissue>
    </source>
</reference>
<feature type="compositionally biased region" description="Pro residues" evidence="1">
    <location>
        <begin position="15"/>
        <end position="30"/>
    </location>
</feature>
<accession>A0A7J7VIT5</accession>
<gene>
    <name evidence="2" type="ORF">mMyoMyo1_008378</name>
</gene>
<feature type="compositionally biased region" description="Low complexity" evidence="1">
    <location>
        <begin position="112"/>
        <end position="124"/>
    </location>
</feature>
<name>A0A7J7VIT5_MYOMY</name>
<keyword evidence="3" id="KW-1185">Reference proteome</keyword>
<feature type="region of interest" description="Disordered" evidence="1">
    <location>
        <begin position="1"/>
        <end position="44"/>
    </location>
</feature>
<dbReference type="AlphaFoldDB" id="A0A7J7VIT5"/>
<proteinExistence type="predicted"/>
<protein>
    <submittedName>
        <fullName evidence="2">Uncharacterized protein</fullName>
    </submittedName>
</protein>